<accession>A0A1F4UJ72</accession>
<dbReference type="Proteomes" id="UP000177434">
    <property type="component" value="Unassembled WGS sequence"/>
</dbReference>
<reference evidence="2 3" key="1">
    <citation type="journal article" date="2016" name="Nat. Commun.">
        <title>Thousands of microbial genomes shed light on interconnected biogeochemical processes in an aquifer system.</title>
        <authorList>
            <person name="Anantharaman K."/>
            <person name="Brown C.T."/>
            <person name="Hug L.A."/>
            <person name="Sharon I."/>
            <person name="Castelle C.J."/>
            <person name="Probst A.J."/>
            <person name="Thomas B.C."/>
            <person name="Singh A."/>
            <person name="Wilkins M.J."/>
            <person name="Karaoz U."/>
            <person name="Brodie E.L."/>
            <person name="Williams K.H."/>
            <person name="Hubbard S.S."/>
            <person name="Banfield J.F."/>
        </authorList>
    </citation>
    <scope>NUCLEOTIDE SEQUENCE [LARGE SCALE GENOMIC DNA]</scope>
</reference>
<organism evidence="2 3">
    <name type="scientific">candidate division WS6 bacterium RIFOXYB1_FULL_33_14</name>
    <dbReference type="NCBI Taxonomy" id="1817896"/>
    <lineage>
        <taxon>Bacteria</taxon>
        <taxon>Candidatus Dojkabacteria</taxon>
    </lineage>
</organism>
<gene>
    <name evidence="2" type="ORF">A2400_02575</name>
</gene>
<dbReference type="InterPro" id="IPR043716">
    <property type="entry name" value="DUF5657"/>
</dbReference>
<proteinExistence type="predicted"/>
<dbReference type="EMBL" id="MEUN01000040">
    <property type="protein sequence ID" value="OGC45015.1"/>
    <property type="molecule type" value="Genomic_DNA"/>
</dbReference>
<protein>
    <submittedName>
        <fullName evidence="2">Uncharacterized protein</fullName>
    </submittedName>
</protein>
<comment type="caution">
    <text evidence="2">The sequence shown here is derived from an EMBL/GenBank/DDBJ whole genome shotgun (WGS) entry which is preliminary data.</text>
</comment>
<feature type="transmembrane region" description="Helical" evidence="1">
    <location>
        <begin position="22"/>
        <end position="43"/>
    </location>
</feature>
<evidence type="ECO:0000256" key="1">
    <source>
        <dbReference type="SAM" id="Phobius"/>
    </source>
</evidence>
<keyword evidence="1" id="KW-0472">Membrane</keyword>
<evidence type="ECO:0000313" key="2">
    <source>
        <dbReference type="EMBL" id="OGC45015.1"/>
    </source>
</evidence>
<keyword evidence="1" id="KW-1133">Transmembrane helix</keyword>
<sequence length="85" mass="9526">MDNIYTEIFSNTWQPTINLGDILKIPLVIILVGVLLYSFMLLLKVRILVDTINSEGNFKMKALVSINLFITIFATILGTIIILLG</sequence>
<dbReference type="AlphaFoldDB" id="A0A1F4UJ72"/>
<evidence type="ECO:0000313" key="3">
    <source>
        <dbReference type="Proteomes" id="UP000177434"/>
    </source>
</evidence>
<dbReference type="Pfam" id="PF18901">
    <property type="entry name" value="DUF5657"/>
    <property type="match status" value="1"/>
</dbReference>
<feature type="transmembrane region" description="Helical" evidence="1">
    <location>
        <begin position="64"/>
        <end position="84"/>
    </location>
</feature>
<name>A0A1F4UJ72_9BACT</name>
<keyword evidence="1" id="KW-0812">Transmembrane</keyword>